<proteinExistence type="predicted"/>
<sequence length="83" mass="9454">MVNENYEPSANDEKVLDALKNGRDEGNPWGRANPRYLVDKTSLDKGNVEFSLRSLRNAGWIQRVARGLYEFVDDPREGDPDES</sequence>
<dbReference type="AlphaFoldDB" id="A0ABD5ZCW7"/>
<dbReference type="EMBL" id="JBHTAA010000001">
    <property type="protein sequence ID" value="MFC7202842.1"/>
    <property type="molecule type" value="Genomic_DNA"/>
</dbReference>
<protein>
    <submittedName>
        <fullName evidence="1">ArsR family transcriptional regulator</fullName>
    </submittedName>
</protein>
<dbReference type="RefSeq" id="WP_390222129.1">
    <property type="nucleotide sequence ID" value="NZ_JBHTAA010000001.1"/>
</dbReference>
<name>A0ABD5ZCW7_9EURY</name>
<evidence type="ECO:0000313" key="2">
    <source>
        <dbReference type="Proteomes" id="UP001596481"/>
    </source>
</evidence>
<evidence type="ECO:0000313" key="1">
    <source>
        <dbReference type="EMBL" id="MFC7202842.1"/>
    </source>
</evidence>
<reference evidence="1 2" key="1">
    <citation type="journal article" date="2019" name="Int. J. Syst. Evol. Microbiol.">
        <title>The Global Catalogue of Microorganisms (GCM) 10K type strain sequencing project: providing services to taxonomists for standard genome sequencing and annotation.</title>
        <authorList>
            <consortium name="The Broad Institute Genomics Platform"/>
            <consortium name="The Broad Institute Genome Sequencing Center for Infectious Disease"/>
            <person name="Wu L."/>
            <person name="Ma J."/>
        </authorList>
    </citation>
    <scope>NUCLEOTIDE SEQUENCE [LARGE SCALE GENOMIC DNA]</scope>
    <source>
        <strain evidence="1 2">DSM 29988</strain>
    </source>
</reference>
<organism evidence="1 2">
    <name type="scientific">Haloferax namakaokahaiae</name>
    <dbReference type="NCBI Taxonomy" id="1748331"/>
    <lineage>
        <taxon>Archaea</taxon>
        <taxon>Methanobacteriati</taxon>
        <taxon>Methanobacteriota</taxon>
        <taxon>Stenosarchaea group</taxon>
        <taxon>Halobacteria</taxon>
        <taxon>Halobacteriales</taxon>
        <taxon>Haloferacaceae</taxon>
        <taxon>Haloferax</taxon>
    </lineage>
</organism>
<dbReference type="Gene3D" id="1.10.10.10">
    <property type="entry name" value="Winged helix-like DNA-binding domain superfamily/Winged helix DNA-binding domain"/>
    <property type="match status" value="1"/>
</dbReference>
<comment type="caution">
    <text evidence="1">The sequence shown here is derived from an EMBL/GenBank/DDBJ whole genome shotgun (WGS) entry which is preliminary data.</text>
</comment>
<keyword evidence="2" id="KW-1185">Reference proteome</keyword>
<gene>
    <name evidence="1" type="ORF">ACFQJC_04895</name>
</gene>
<dbReference type="InterPro" id="IPR036388">
    <property type="entry name" value="WH-like_DNA-bd_sf"/>
</dbReference>
<accession>A0ABD5ZCW7</accession>
<dbReference type="Proteomes" id="UP001596481">
    <property type="component" value="Unassembled WGS sequence"/>
</dbReference>